<evidence type="ECO:0000256" key="3">
    <source>
        <dbReference type="ARBA" id="ARBA00022553"/>
    </source>
</evidence>
<evidence type="ECO:0000256" key="8">
    <source>
        <dbReference type="SAM" id="MobiDB-lite"/>
    </source>
</evidence>
<name>A0A1C6VVE9_9ACTN</name>
<feature type="compositionally biased region" description="Low complexity" evidence="8">
    <location>
        <begin position="652"/>
        <end position="681"/>
    </location>
</feature>
<feature type="region of interest" description="Disordered" evidence="8">
    <location>
        <begin position="1"/>
        <end position="20"/>
    </location>
</feature>
<protein>
    <recommendedName>
        <fullName evidence="2">histidine kinase</fullName>
        <ecNumber evidence="2">2.7.13.3</ecNumber>
    </recommendedName>
</protein>
<feature type="transmembrane region" description="Helical" evidence="9">
    <location>
        <begin position="322"/>
        <end position="345"/>
    </location>
</feature>
<evidence type="ECO:0000256" key="6">
    <source>
        <dbReference type="ARBA" id="ARBA00022777"/>
    </source>
</evidence>
<dbReference type="EMBL" id="FMIB01000002">
    <property type="protein sequence ID" value="SCL70167.1"/>
    <property type="molecule type" value="Genomic_DNA"/>
</dbReference>
<dbReference type="InterPro" id="IPR005467">
    <property type="entry name" value="His_kinase_dom"/>
</dbReference>
<dbReference type="SUPFAM" id="SSF55874">
    <property type="entry name" value="ATPase domain of HSP90 chaperone/DNA topoisomerase II/histidine kinase"/>
    <property type="match status" value="1"/>
</dbReference>
<feature type="region of interest" description="Disordered" evidence="8">
    <location>
        <begin position="649"/>
        <end position="722"/>
    </location>
</feature>
<dbReference type="AlphaFoldDB" id="A0A1C6VVE9"/>
<feature type="domain" description="Histidine kinase" evidence="10">
    <location>
        <begin position="534"/>
        <end position="638"/>
    </location>
</feature>
<feature type="transmembrane region" description="Helical" evidence="9">
    <location>
        <begin position="27"/>
        <end position="46"/>
    </location>
</feature>
<dbReference type="Proteomes" id="UP000198605">
    <property type="component" value="Unassembled WGS sequence"/>
</dbReference>
<dbReference type="STRING" id="47854.GA0070603_5418"/>
<dbReference type="PROSITE" id="PS50109">
    <property type="entry name" value="HIS_KIN"/>
    <property type="match status" value="1"/>
</dbReference>
<feature type="compositionally biased region" description="Pro residues" evidence="8">
    <location>
        <begin position="776"/>
        <end position="785"/>
    </location>
</feature>
<evidence type="ECO:0000256" key="1">
    <source>
        <dbReference type="ARBA" id="ARBA00000085"/>
    </source>
</evidence>
<dbReference type="InterPro" id="IPR036890">
    <property type="entry name" value="HATPase_C_sf"/>
</dbReference>
<dbReference type="PANTHER" id="PTHR45436">
    <property type="entry name" value="SENSOR HISTIDINE KINASE YKOH"/>
    <property type="match status" value="1"/>
</dbReference>
<feature type="compositionally biased region" description="Low complexity" evidence="8">
    <location>
        <begin position="706"/>
        <end position="717"/>
    </location>
</feature>
<evidence type="ECO:0000256" key="9">
    <source>
        <dbReference type="SAM" id="Phobius"/>
    </source>
</evidence>
<proteinExistence type="predicted"/>
<dbReference type="GeneID" id="43282033"/>
<evidence type="ECO:0000313" key="11">
    <source>
        <dbReference type="EMBL" id="SCL70167.1"/>
    </source>
</evidence>
<sequence>MPLPHPARVRRHHRPADRTGHLRSVRVQLLAPILVATVGLVVLGAAQTDAALDASADADRARVLAGTATATVRLVHELERELGETAALRQRGGTAGRPLVDAQRRRVDGAVARYRTASGDARRAAPDLNPVLNDADGRLGQLAPTRDLALGGDSGDPAYATLVESLLAVADALPAQLRDADLANEAREVAAVAAQEHLSALERDLLRGVFVRGALVRGELARLGRLRGAREQRQAEFLRIAAGPASSAWYRLVDGADVEASRRMRDAVLDTDGAPESLKTDGDAWYVAQSGAIRRYNLLGRELSDGLDRDAAALARIARQRALLTAGATSTVALGSLLTAVLLAVRTSRRLRRLRVAALTMANRELPERITAIAAGEGAPVEGTATRLTDGIRRDRDEVAQVAEAFDTVNKAALRLAGEQAELRLDVTRMAEALARRIRTLITRQLRLLDEFEREETDPDALARLFALDHLAARLRRNGENLLVLAGGEPGRGHEGALLLDDVVRAAASEIEDYPRVEIDVPTAAVHGAATGNLVHLLAELLENATVYSPPDARVLVDGRRTVDGLTLRVHDQGIGISETRLATINERLAAPATLSSAAAGSMGLHVVAHLAARHGIRVQLHHTGSGTVAQVEVPEAVLTRVESVTRRPAAEARPAAGRGAPWFRPRATGPATRRPATGARHLVTTAPEPAALGFRPTPGPQRGTAVEAGDPAPAGPVAGGPPPAAVRGVAAVRPPGAALLAPSAARIRPAGAPPAAPQTTGAGLPRRTRGGQLPAPLPTTAPPRPADDLLDPEVVRARLSALAEGVASAMRRAPNTTPTGRNP</sequence>
<feature type="region of interest" description="Disordered" evidence="8">
    <location>
        <begin position="805"/>
        <end position="824"/>
    </location>
</feature>
<organism evidence="11 12">
    <name type="scientific">Micromonospora chersina</name>
    <dbReference type="NCBI Taxonomy" id="47854"/>
    <lineage>
        <taxon>Bacteria</taxon>
        <taxon>Bacillati</taxon>
        <taxon>Actinomycetota</taxon>
        <taxon>Actinomycetes</taxon>
        <taxon>Micromonosporales</taxon>
        <taxon>Micromonosporaceae</taxon>
        <taxon>Micromonospora</taxon>
    </lineage>
</organism>
<keyword evidence="5 9" id="KW-0812">Transmembrane</keyword>
<feature type="compositionally biased region" description="Polar residues" evidence="8">
    <location>
        <begin position="815"/>
        <end position="824"/>
    </location>
</feature>
<comment type="catalytic activity">
    <reaction evidence="1">
        <text>ATP + protein L-histidine = ADP + protein N-phospho-L-histidine.</text>
        <dbReference type="EC" id="2.7.13.3"/>
    </reaction>
</comment>
<keyword evidence="7 9" id="KW-1133">Transmembrane helix</keyword>
<keyword evidence="9" id="KW-0472">Membrane</keyword>
<dbReference type="RefSeq" id="WP_091319367.1">
    <property type="nucleotide sequence ID" value="NZ_FMIB01000002.1"/>
</dbReference>
<dbReference type="InterPro" id="IPR013587">
    <property type="entry name" value="Nitrate/nitrite_sensing"/>
</dbReference>
<dbReference type="PANTHER" id="PTHR45436:SF5">
    <property type="entry name" value="SENSOR HISTIDINE KINASE TRCS"/>
    <property type="match status" value="1"/>
</dbReference>
<evidence type="ECO:0000256" key="7">
    <source>
        <dbReference type="ARBA" id="ARBA00022989"/>
    </source>
</evidence>
<dbReference type="InterPro" id="IPR003594">
    <property type="entry name" value="HATPase_dom"/>
</dbReference>
<dbReference type="Gene3D" id="3.30.565.10">
    <property type="entry name" value="Histidine kinase-like ATPase, C-terminal domain"/>
    <property type="match status" value="1"/>
</dbReference>
<dbReference type="GO" id="GO:0000160">
    <property type="term" value="P:phosphorelay signal transduction system"/>
    <property type="evidence" value="ECO:0007669"/>
    <property type="project" value="TreeGrafter"/>
</dbReference>
<evidence type="ECO:0000256" key="5">
    <source>
        <dbReference type="ARBA" id="ARBA00022692"/>
    </source>
</evidence>
<dbReference type="GO" id="GO:0005886">
    <property type="term" value="C:plasma membrane"/>
    <property type="evidence" value="ECO:0007669"/>
    <property type="project" value="TreeGrafter"/>
</dbReference>
<gene>
    <name evidence="11" type="ORF">GA0070603_5418</name>
</gene>
<dbReference type="InterPro" id="IPR050428">
    <property type="entry name" value="TCS_sensor_his_kinase"/>
</dbReference>
<dbReference type="Pfam" id="PF02518">
    <property type="entry name" value="HATPase_c"/>
    <property type="match status" value="1"/>
</dbReference>
<keyword evidence="3" id="KW-0597">Phosphoprotein</keyword>
<accession>A0A1C6VVE9</accession>
<dbReference type="GO" id="GO:0004673">
    <property type="term" value="F:protein histidine kinase activity"/>
    <property type="evidence" value="ECO:0007669"/>
    <property type="project" value="UniProtKB-EC"/>
</dbReference>
<reference evidence="12" key="1">
    <citation type="submission" date="2016-06" db="EMBL/GenBank/DDBJ databases">
        <authorList>
            <person name="Varghese N."/>
            <person name="Submissions Spin"/>
        </authorList>
    </citation>
    <scope>NUCLEOTIDE SEQUENCE [LARGE SCALE GENOMIC DNA]</scope>
    <source>
        <strain evidence="12">DSM 44151</strain>
    </source>
</reference>
<keyword evidence="6 11" id="KW-0418">Kinase</keyword>
<dbReference type="EC" id="2.7.13.3" evidence="2"/>
<evidence type="ECO:0000313" key="12">
    <source>
        <dbReference type="Proteomes" id="UP000198605"/>
    </source>
</evidence>
<keyword evidence="12" id="KW-1185">Reference proteome</keyword>
<keyword evidence="4" id="KW-0808">Transferase</keyword>
<evidence type="ECO:0000256" key="2">
    <source>
        <dbReference type="ARBA" id="ARBA00012438"/>
    </source>
</evidence>
<dbReference type="Pfam" id="PF08376">
    <property type="entry name" value="NIT"/>
    <property type="match status" value="1"/>
</dbReference>
<evidence type="ECO:0000256" key="4">
    <source>
        <dbReference type="ARBA" id="ARBA00022679"/>
    </source>
</evidence>
<evidence type="ECO:0000259" key="10">
    <source>
        <dbReference type="PROSITE" id="PS50109"/>
    </source>
</evidence>
<feature type="region of interest" description="Disordered" evidence="8">
    <location>
        <begin position="749"/>
        <end position="789"/>
    </location>
</feature>
<dbReference type="OrthoDB" id="4349881at2"/>
<dbReference type="SMART" id="SM00387">
    <property type="entry name" value="HATPase_c"/>
    <property type="match status" value="1"/>
</dbReference>